<keyword evidence="11" id="KW-1185">Reference proteome</keyword>
<dbReference type="Proteomes" id="UP000613580">
    <property type="component" value="Unassembled WGS sequence"/>
</dbReference>
<feature type="transmembrane region" description="Helical" evidence="8">
    <location>
        <begin position="21"/>
        <end position="42"/>
    </location>
</feature>
<keyword evidence="8" id="KW-0812">Transmembrane</keyword>
<evidence type="ECO:0000256" key="7">
    <source>
        <dbReference type="SAM" id="MobiDB-lite"/>
    </source>
</evidence>
<dbReference type="GO" id="GO:0005634">
    <property type="term" value="C:nucleus"/>
    <property type="evidence" value="ECO:0007669"/>
    <property type="project" value="TreeGrafter"/>
</dbReference>
<organism evidence="10 11">
    <name type="scientific">Mycena chlorophos</name>
    <name type="common">Agaric fungus</name>
    <name type="synonym">Agaricus chlorophos</name>
    <dbReference type="NCBI Taxonomy" id="658473"/>
    <lineage>
        <taxon>Eukaryota</taxon>
        <taxon>Fungi</taxon>
        <taxon>Dikarya</taxon>
        <taxon>Basidiomycota</taxon>
        <taxon>Agaricomycotina</taxon>
        <taxon>Agaricomycetes</taxon>
        <taxon>Agaricomycetidae</taxon>
        <taxon>Agaricales</taxon>
        <taxon>Marasmiineae</taxon>
        <taxon>Mycenaceae</taxon>
        <taxon>Mycena</taxon>
    </lineage>
</organism>
<keyword evidence="3" id="KW-0808">Transferase</keyword>
<evidence type="ECO:0000256" key="6">
    <source>
        <dbReference type="ARBA" id="ARBA00022840"/>
    </source>
</evidence>
<dbReference type="InterPro" id="IPR011009">
    <property type="entry name" value="Kinase-like_dom_sf"/>
</dbReference>
<evidence type="ECO:0000256" key="5">
    <source>
        <dbReference type="ARBA" id="ARBA00022777"/>
    </source>
</evidence>
<dbReference type="CDD" id="cd00180">
    <property type="entry name" value="PKc"/>
    <property type="match status" value="1"/>
</dbReference>
<keyword evidence="8" id="KW-1133">Transmembrane helix</keyword>
<dbReference type="InterPro" id="IPR000719">
    <property type="entry name" value="Prot_kinase_dom"/>
</dbReference>
<sequence>MDALKQRSQSTLLSKLRRAFVGIYTLVGVVLACLYPAGFFLVDESGTLSPPAICTLFINTLGFAGVALAPTARDESPIYIRACQAMCLISVLVCDYFWVPSNSPLFVRIPSSLVHAAPLIADLTAFQLILQWWDENARIYNSPRPCSERRPGSEMASRGKRGHPHMSIPTTSNGLEGEDAEHSDAVSFADFSPGELYWCDHYEWLESCGYELRPRFKPGWIPSWRQDPKKISVLCEDAWSPLNTAVIDARRLSDGRNVVLKKVDQSLHPFELEISEFLASLGKSRENHCISILEILRPADDQNLVIFVLPYLRRYNSPRFDTFGEAVELFRQLFEGVQFMHRNNVAHRDIHLGNILMDGAHLYPRGFHPDFQHQHLKVDKYADASHTTRTWRPVKYYLVDFGISRRYTPAERKAGTRDRIILGGDKSPPEHQGNQYKVDPFATDVYFLGNFIKTEFMTGNKRLLTAGFHGFEFMADLVAEMTQEDPSKRPTIDEASAHFAQVQKSLSAWKLRSRVVSRKSLRYRPDRVTMHWLRRLRSFIFRRLAIPTSLE</sequence>
<feature type="region of interest" description="Disordered" evidence="7">
    <location>
        <begin position="144"/>
        <end position="179"/>
    </location>
</feature>
<keyword evidence="4" id="KW-0547">Nucleotide-binding</keyword>
<feature type="domain" description="Protein kinase" evidence="9">
    <location>
        <begin position="228"/>
        <end position="501"/>
    </location>
</feature>
<dbReference type="PROSITE" id="PS51257">
    <property type="entry name" value="PROKAR_LIPOPROTEIN"/>
    <property type="match status" value="1"/>
</dbReference>
<protein>
    <recommendedName>
        <fullName evidence="1">non-specific serine/threonine protein kinase</fullName>
        <ecNumber evidence="1">2.7.11.1</ecNumber>
    </recommendedName>
</protein>
<dbReference type="EC" id="2.7.11.1" evidence="1"/>
<dbReference type="PANTHER" id="PTHR44167">
    <property type="entry name" value="OVARIAN-SPECIFIC SERINE/THREONINE-PROTEIN KINASE LOK-RELATED"/>
    <property type="match status" value="1"/>
</dbReference>
<evidence type="ECO:0000256" key="8">
    <source>
        <dbReference type="SAM" id="Phobius"/>
    </source>
</evidence>
<keyword evidence="6" id="KW-0067">ATP-binding</keyword>
<evidence type="ECO:0000313" key="10">
    <source>
        <dbReference type="EMBL" id="KAF7291037.1"/>
    </source>
</evidence>
<keyword evidence="2" id="KW-0723">Serine/threonine-protein kinase</keyword>
<dbReference type="AlphaFoldDB" id="A0A8H6S239"/>
<evidence type="ECO:0000256" key="3">
    <source>
        <dbReference type="ARBA" id="ARBA00022679"/>
    </source>
</evidence>
<dbReference type="OrthoDB" id="5987198at2759"/>
<accession>A0A8H6S239</accession>
<reference evidence="10" key="1">
    <citation type="submission" date="2020-05" db="EMBL/GenBank/DDBJ databases">
        <title>Mycena genomes resolve the evolution of fungal bioluminescence.</title>
        <authorList>
            <person name="Tsai I.J."/>
        </authorList>
    </citation>
    <scope>NUCLEOTIDE SEQUENCE</scope>
    <source>
        <strain evidence="10">110903Hualien_Pintung</strain>
    </source>
</reference>
<dbReference type="Gene3D" id="1.10.510.10">
    <property type="entry name" value="Transferase(Phosphotransferase) domain 1"/>
    <property type="match status" value="1"/>
</dbReference>
<proteinExistence type="predicted"/>
<evidence type="ECO:0000256" key="2">
    <source>
        <dbReference type="ARBA" id="ARBA00022527"/>
    </source>
</evidence>
<dbReference type="PROSITE" id="PS50011">
    <property type="entry name" value="PROTEIN_KINASE_DOM"/>
    <property type="match status" value="1"/>
</dbReference>
<dbReference type="GO" id="GO:0004674">
    <property type="term" value="F:protein serine/threonine kinase activity"/>
    <property type="evidence" value="ECO:0007669"/>
    <property type="project" value="UniProtKB-KW"/>
</dbReference>
<dbReference type="EMBL" id="JACAZE010000025">
    <property type="protein sequence ID" value="KAF7291037.1"/>
    <property type="molecule type" value="Genomic_DNA"/>
</dbReference>
<gene>
    <name evidence="10" type="ORF">HMN09_01282900</name>
</gene>
<comment type="caution">
    <text evidence="10">The sequence shown here is derived from an EMBL/GenBank/DDBJ whole genome shotgun (WGS) entry which is preliminary data.</text>
</comment>
<feature type="transmembrane region" description="Helical" evidence="8">
    <location>
        <begin position="78"/>
        <end position="99"/>
    </location>
</feature>
<evidence type="ECO:0000256" key="4">
    <source>
        <dbReference type="ARBA" id="ARBA00022741"/>
    </source>
</evidence>
<dbReference type="Pfam" id="PF00069">
    <property type="entry name" value="Pkinase"/>
    <property type="match status" value="1"/>
</dbReference>
<evidence type="ECO:0000259" key="9">
    <source>
        <dbReference type="PROSITE" id="PS50011"/>
    </source>
</evidence>
<dbReference type="SUPFAM" id="SSF56112">
    <property type="entry name" value="Protein kinase-like (PK-like)"/>
    <property type="match status" value="1"/>
</dbReference>
<name>A0A8H6S239_MYCCL</name>
<keyword evidence="8" id="KW-0472">Membrane</keyword>
<dbReference type="PANTHER" id="PTHR44167:SF23">
    <property type="entry name" value="CDC7 KINASE, ISOFORM A-RELATED"/>
    <property type="match status" value="1"/>
</dbReference>
<dbReference type="GO" id="GO:0044773">
    <property type="term" value="P:mitotic DNA damage checkpoint signaling"/>
    <property type="evidence" value="ECO:0007669"/>
    <property type="project" value="TreeGrafter"/>
</dbReference>
<evidence type="ECO:0000313" key="11">
    <source>
        <dbReference type="Proteomes" id="UP000613580"/>
    </source>
</evidence>
<evidence type="ECO:0000256" key="1">
    <source>
        <dbReference type="ARBA" id="ARBA00012513"/>
    </source>
</evidence>
<dbReference type="SMART" id="SM00220">
    <property type="entry name" value="S_TKc"/>
    <property type="match status" value="1"/>
</dbReference>
<dbReference type="GO" id="GO:0005524">
    <property type="term" value="F:ATP binding"/>
    <property type="evidence" value="ECO:0007669"/>
    <property type="project" value="UniProtKB-KW"/>
</dbReference>
<feature type="transmembrane region" description="Helical" evidence="8">
    <location>
        <begin position="48"/>
        <end position="69"/>
    </location>
</feature>
<keyword evidence="5 10" id="KW-0418">Kinase</keyword>